<dbReference type="AlphaFoldDB" id="A0A812PMG0"/>
<keyword evidence="2" id="KW-0732">Signal</keyword>
<organism evidence="3 4">
    <name type="scientific">Symbiodinium pilosum</name>
    <name type="common">Dinoflagellate</name>
    <dbReference type="NCBI Taxonomy" id="2952"/>
    <lineage>
        <taxon>Eukaryota</taxon>
        <taxon>Sar</taxon>
        <taxon>Alveolata</taxon>
        <taxon>Dinophyceae</taxon>
        <taxon>Suessiales</taxon>
        <taxon>Symbiodiniaceae</taxon>
        <taxon>Symbiodinium</taxon>
    </lineage>
</organism>
<gene>
    <name evidence="3" type="primary">nup98</name>
    <name evidence="3" type="ORF">SPIL2461_LOCUS8548</name>
</gene>
<feature type="signal peptide" evidence="2">
    <location>
        <begin position="1"/>
        <end position="29"/>
    </location>
</feature>
<protein>
    <submittedName>
        <fullName evidence="3">Nup98 protein</fullName>
    </submittedName>
</protein>
<feature type="chain" id="PRO_5032518332" evidence="2">
    <location>
        <begin position="30"/>
        <end position="876"/>
    </location>
</feature>
<accession>A0A812PMG0</accession>
<dbReference type="EMBL" id="CAJNIZ010014147">
    <property type="protein sequence ID" value="CAE7358442.1"/>
    <property type="molecule type" value="Genomic_DNA"/>
</dbReference>
<name>A0A812PMG0_SYMPI</name>
<keyword evidence="4" id="KW-1185">Reference proteome</keyword>
<evidence type="ECO:0000256" key="1">
    <source>
        <dbReference type="SAM" id="MobiDB-lite"/>
    </source>
</evidence>
<dbReference type="Proteomes" id="UP000649617">
    <property type="component" value="Unassembled WGS sequence"/>
</dbReference>
<evidence type="ECO:0000313" key="3">
    <source>
        <dbReference type="EMBL" id="CAE7358442.1"/>
    </source>
</evidence>
<evidence type="ECO:0000313" key="4">
    <source>
        <dbReference type="Proteomes" id="UP000649617"/>
    </source>
</evidence>
<feature type="region of interest" description="Disordered" evidence="1">
    <location>
        <begin position="826"/>
        <end position="845"/>
    </location>
</feature>
<evidence type="ECO:0000256" key="2">
    <source>
        <dbReference type="SAM" id="SignalP"/>
    </source>
</evidence>
<feature type="compositionally biased region" description="Low complexity" evidence="1">
    <location>
        <begin position="828"/>
        <end position="845"/>
    </location>
</feature>
<reference evidence="3" key="1">
    <citation type="submission" date="2021-02" db="EMBL/GenBank/DDBJ databases">
        <authorList>
            <person name="Dougan E. K."/>
            <person name="Rhodes N."/>
            <person name="Thang M."/>
            <person name="Chan C."/>
        </authorList>
    </citation>
    <scope>NUCLEOTIDE SEQUENCE</scope>
</reference>
<proteinExistence type="predicted"/>
<sequence>MRSYGMLLGATMLLLSEATLSPLYQYSFAARPFSEATFGSRTDPVVLTGRSPAECADSLDFTDKNVSFVALALTNTGQGCFANTKYSNGDFPIVLGTLQLGEKTFDAFEVQPPQSAAEQFVASGQQLYVRLPSTSDYRLYRLEGGVLIGVASLKATAADSFVPTGVTVNGITSAAVFLFLPAEETIPAPAKRTLSGQGVTECDPSFSEAETFGDVALVTMQSSGGTCWKDARYSNSNYLLELGDLTGSDGASFTAFRISPPSVLATEFVASRTHLYIKQSGSTNIWSYVPSTGFHLLDTIEAQAGSYNKTSVRVDNLAETVVVILQPASTRISIWPLEASEVEAAWLDGKADGSFSLSARRFSVPGQPFVPETNWNYGPGTHTGNYGTYKRFFAMTHSDGREGIVWQDFANDAVKLTWLAKDYLSSQTVQLTALSSTIFVGAAGDGLGNVILLLGASGSPSDKTATSSAEVVKYDAAGNELQRASLPTGKSDLNIYAFSSSGASFAWDTGSGTIGVSLARTMTQASDGLNHQGGIAFVLDASTLQMITNYGQTSGHSFANSLQVSEKDGWYLGMDLGDNYPRGINLWELKAATKSWQKRLVYEFKTKHGTQATSPAGAAYDVYAEISTASQTFYKWSNDNYVYTELAHPGLHEVNDTVLVFFAGESPPLDNAATGQALNVARNVGFVKIPRDLSSDAVLSPGAEETGGFYTFGGGWSAQTNRGISFLTSKTDVSQSVSRLKTAEIGQAILLIWEVWARDSYNRSECMVVDTDGAVLQSETPMAYPFPLPFADDVPIINGKAVAYVGSPDQQLVRFEFCYQGCEQPKMTSTSSPSGGSVSVSLPNDSDSSSSLASTSAQLSAMLLAMAALAALLKTD</sequence>
<comment type="caution">
    <text evidence="3">The sequence shown here is derived from an EMBL/GenBank/DDBJ whole genome shotgun (WGS) entry which is preliminary data.</text>
</comment>
<dbReference type="OrthoDB" id="429002at2759"/>